<evidence type="ECO:0000256" key="9">
    <source>
        <dbReference type="ARBA" id="ARBA00022967"/>
    </source>
</evidence>
<feature type="domain" description="ABC transporter" evidence="11">
    <location>
        <begin position="7"/>
        <end position="243"/>
    </location>
</feature>
<keyword evidence="6" id="KW-0677">Repeat</keyword>
<dbReference type="PANTHER" id="PTHR43790:SF9">
    <property type="entry name" value="GALACTOFURANOSE TRANSPORTER ATP-BINDING PROTEIN YTFR"/>
    <property type="match status" value="1"/>
</dbReference>
<dbReference type="FunFam" id="3.40.50.300:FF:000127">
    <property type="entry name" value="Ribose import ATP-binding protein RbsA"/>
    <property type="match status" value="1"/>
</dbReference>
<evidence type="ECO:0000256" key="8">
    <source>
        <dbReference type="ARBA" id="ARBA00022840"/>
    </source>
</evidence>
<organism evidence="12 13">
    <name type="scientific">Enterococcus cecorum</name>
    <dbReference type="NCBI Taxonomy" id="44008"/>
    <lineage>
        <taxon>Bacteria</taxon>
        <taxon>Bacillati</taxon>
        <taxon>Bacillota</taxon>
        <taxon>Bacilli</taxon>
        <taxon>Lactobacillales</taxon>
        <taxon>Enterococcaceae</taxon>
        <taxon>Enterococcus</taxon>
    </lineage>
</organism>
<dbReference type="GO" id="GO:0015749">
    <property type="term" value="P:monosaccharide transmembrane transport"/>
    <property type="evidence" value="ECO:0007669"/>
    <property type="project" value="UniProtKB-ARBA"/>
</dbReference>
<reference evidence="12" key="1">
    <citation type="submission" date="2023-12" db="EMBL/GenBank/DDBJ databases">
        <title>Molecular genomic analyses of Enterococcus cecorum from sepsis oubreaks in broilers.</title>
        <authorList>
            <person name="Rhoads D."/>
            <person name="Alrubaye A."/>
        </authorList>
    </citation>
    <scope>NUCLEOTIDE SEQUENCE</scope>
    <source>
        <strain evidence="12">1755</strain>
    </source>
</reference>
<dbReference type="GO" id="GO:0005524">
    <property type="term" value="F:ATP binding"/>
    <property type="evidence" value="ECO:0007669"/>
    <property type="project" value="UniProtKB-KW"/>
</dbReference>
<evidence type="ECO:0000256" key="10">
    <source>
        <dbReference type="ARBA" id="ARBA00023136"/>
    </source>
</evidence>
<evidence type="ECO:0000313" key="12">
    <source>
        <dbReference type="EMBL" id="MDZ5598835.1"/>
    </source>
</evidence>
<dbReference type="PROSITE" id="PS00211">
    <property type="entry name" value="ABC_TRANSPORTER_1"/>
    <property type="match status" value="1"/>
</dbReference>
<evidence type="ECO:0000256" key="7">
    <source>
        <dbReference type="ARBA" id="ARBA00022741"/>
    </source>
</evidence>
<gene>
    <name evidence="12" type="ORF">U1294_11590</name>
</gene>
<dbReference type="Proteomes" id="UP001290582">
    <property type="component" value="Unassembled WGS sequence"/>
</dbReference>
<dbReference type="InterPro" id="IPR003593">
    <property type="entry name" value="AAA+_ATPase"/>
</dbReference>
<dbReference type="GO" id="GO:0016887">
    <property type="term" value="F:ATP hydrolysis activity"/>
    <property type="evidence" value="ECO:0007669"/>
    <property type="project" value="InterPro"/>
</dbReference>
<dbReference type="Pfam" id="PF00005">
    <property type="entry name" value="ABC_tran"/>
    <property type="match status" value="2"/>
</dbReference>
<dbReference type="SMART" id="SM00382">
    <property type="entry name" value="AAA"/>
    <property type="match status" value="2"/>
</dbReference>
<evidence type="ECO:0000256" key="4">
    <source>
        <dbReference type="ARBA" id="ARBA00022475"/>
    </source>
</evidence>
<comment type="caution">
    <text evidence="12">The sequence shown here is derived from an EMBL/GenBank/DDBJ whole genome shotgun (WGS) entry which is preliminary data.</text>
</comment>
<accession>A0AAW9JWA8</accession>
<dbReference type="CDD" id="cd03216">
    <property type="entry name" value="ABC_Carb_Monos_I"/>
    <property type="match status" value="1"/>
</dbReference>
<comment type="subcellular location">
    <subcellularLocation>
        <location evidence="2">Cell inner membrane</location>
    </subcellularLocation>
    <subcellularLocation>
        <location evidence="1">Cell membrane</location>
        <topology evidence="1">Peripheral membrane protein</topology>
    </subcellularLocation>
</comment>
<dbReference type="InterPro" id="IPR017871">
    <property type="entry name" value="ABC_transporter-like_CS"/>
</dbReference>
<keyword evidence="7" id="KW-0547">Nucleotide-binding</keyword>
<feature type="domain" description="ABC transporter" evidence="11">
    <location>
        <begin position="254"/>
        <end position="493"/>
    </location>
</feature>
<name>A0AAW9JWA8_9ENTE</name>
<dbReference type="InterPro" id="IPR003439">
    <property type="entry name" value="ABC_transporter-like_ATP-bd"/>
</dbReference>
<sequence>MSSTNILEMKNISKSFGATHALRNIEFELKKGEVHALLGENGAGKSTLIKVLGGIHNPDTGEILINGNLINIDSVKKARELGIGIIHQEIMLVPHLSIMDNLFLGREIINTIGVKNSKEMENQAKKMLETIGLNINVHKRVEELNIAQQQMIEIAKAISFDAKILVMDEPTSSLSEEEVQKLFDLIKLLKSKEVSIIYISHRLDELFAVSDRITVIRDGSYIDTVLTQNINSAQLVSMMVGRNLENFYVRDNTVREDIVLSVNKLTSFGVFNDVTFEVKAGEILGFSGLVGAGRSEIMDAIFGASSFDSGEIHLLQNNVKFRKPIDAIKAGIAMVPEDRKKQGLNLIGTVGFNITLASLDNYRNQFLIDEKKRQSIISKYIKKLRIKTQNEQSKVGSLSGGNQQKVVIAKWLAINPKLLILDEPTRGVDVGARQEIYRVINDLAKEGLAIIMVSSDLPEVINMCDRVCVVKDGSIATTLNKESLTQETIMRYATGG</sequence>
<evidence type="ECO:0000256" key="1">
    <source>
        <dbReference type="ARBA" id="ARBA00004202"/>
    </source>
</evidence>
<protein>
    <submittedName>
        <fullName evidence="12">Sugar ABC transporter ATP-binding protein</fullName>
    </submittedName>
</protein>
<evidence type="ECO:0000256" key="3">
    <source>
        <dbReference type="ARBA" id="ARBA00022448"/>
    </source>
</evidence>
<keyword evidence="4" id="KW-1003">Cell membrane</keyword>
<dbReference type="InterPro" id="IPR050107">
    <property type="entry name" value="ABC_carbohydrate_import_ATPase"/>
</dbReference>
<dbReference type="PROSITE" id="PS50893">
    <property type="entry name" value="ABC_TRANSPORTER_2"/>
    <property type="match status" value="2"/>
</dbReference>
<keyword evidence="10" id="KW-0472">Membrane</keyword>
<evidence type="ECO:0000259" key="11">
    <source>
        <dbReference type="PROSITE" id="PS50893"/>
    </source>
</evidence>
<dbReference type="GO" id="GO:0005886">
    <property type="term" value="C:plasma membrane"/>
    <property type="evidence" value="ECO:0007669"/>
    <property type="project" value="UniProtKB-SubCell"/>
</dbReference>
<evidence type="ECO:0000256" key="6">
    <source>
        <dbReference type="ARBA" id="ARBA00022737"/>
    </source>
</evidence>
<evidence type="ECO:0000256" key="5">
    <source>
        <dbReference type="ARBA" id="ARBA00022597"/>
    </source>
</evidence>
<keyword evidence="9" id="KW-1278">Translocase</keyword>
<dbReference type="AlphaFoldDB" id="A0AAW9JWA8"/>
<dbReference type="EMBL" id="JAXOGL010000032">
    <property type="protein sequence ID" value="MDZ5598835.1"/>
    <property type="molecule type" value="Genomic_DNA"/>
</dbReference>
<keyword evidence="3" id="KW-0813">Transport</keyword>
<dbReference type="RefSeq" id="WP_216367309.1">
    <property type="nucleotide sequence ID" value="NZ_JAKYKM010000107.1"/>
</dbReference>
<keyword evidence="8 12" id="KW-0067">ATP-binding</keyword>
<dbReference type="CDD" id="cd03215">
    <property type="entry name" value="ABC_Carb_Monos_II"/>
    <property type="match status" value="1"/>
</dbReference>
<proteinExistence type="predicted"/>
<dbReference type="FunFam" id="3.40.50.300:FF:000126">
    <property type="entry name" value="Galactose/methyl galactoside import ATP-binding protein MglA"/>
    <property type="match status" value="1"/>
</dbReference>
<keyword evidence="5" id="KW-0762">Sugar transport</keyword>
<dbReference type="PANTHER" id="PTHR43790">
    <property type="entry name" value="CARBOHYDRATE TRANSPORT ATP-BINDING PROTEIN MG119-RELATED"/>
    <property type="match status" value="1"/>
</dbReference>
<evidence type="ECO:0000256" key="2">
    <source>
        <dbReference type="ARBA" id="ARBA00004533"/>
    </source>
</evidence>
<evidence type="ECO:0000313" key="13">
    <source>
        <dbReference type="Proteomes" id="UP001290582"/>
    </source>
</evidence>